<reference evidence="2 4" key="1">
    <citation type="journal article" date="2014" name="Curr. Biol.">
        <title>The genome of the clonal raider ant Cerapachys biroi.</title>
        <authorList>
            <person name="Oxley P.R."/>
            <person name="Ji L."/>
            <person name="Fetter-Pruneda I."/>
            <person name="McKenzie S.K."/>
            <person name="Li C."/>
            <person name="Hu H."/>
            <person name="Zhang G."/>
            <person name="Kronauer D.J."/>
        </authorList>
    </citation>
    <scope>NUCLEOTIDE SEQUENCE [LARGE SCALE GENOMIC DNA]</scope>
</reference>
<evidence type="ECO:0000256" key="1">
    <source>
        <dbReference type="SAM" id="MobiDB-lite"/>
    </source>
</evidence>
<dbReference type="OMA" id="SICNYTV"/>
<dbReference type="OrthoDB" id="7701314at2759"/>
<gene>
    <name evidence="3" type="ORF">DMN91_012040</name>
    <name evidence="2" type="ORF">X777_07672</name>
</gene>
<feature type="compositionally biased region" description="Basic and acidic residues" evidence="1">
    <location>
        <begin position="91"/>
        <end position="103"/>
    </location>
</feature>
<accession>A0A026WAY2</accession>
<proteinExistence type="predicted"/>
<protein>
    <submittedName>
        <fullName evidence="2">Uncharacterized protein</fullName>
    </submittedName>
</protein>
<keyword evidence="4" id="KW-1185">Reference proteome</keyword>
<evidence type="ECO:0000313" key="4">
    <source>
        <dbReference type="Proteomes" id="UP000053097"/>
    </source>
</evidence>
<dbReference type="Proteomes" id="UP000279307">
    <property type="component" value="Chromosome 12"/>
</dbReference>
<name>A0A026WAY2_OOCBI</name>
<sequence>MAIVDIIELCLSTILIYVILCAPVVEGRSLMGRHHHSRLDYHDPEQMSIPRNLPRLQDSLEYRDKRAAHRRHGYLASAPLGHSSEHVEKVSSPHRYGHEHDLTNYESSRRRKEVRRYDEESSNRLGARRKRHNKHGSTVNYRRITEQDKKDLLLSRQYDQELESGENGGLHESYELEVKEAQNSSICNYTVKSIPDIRGNRVPKDLEHVMCNHAGSSCQGAGSYCCIQTYKNVEVSYGDNGDRETMKLYVGCVCALQVFNGLQVVESPLRIHD</sequence>
<reference evidence="3" key="2">
    <citation type="journal article" date="2018" name="Genome Res.">
        <title>The genomic architecture and molecular evolution of ant odorant receptors.</title>
        <authorList>
            <person name="McKenzie S.K."/>
            <person name="Kronauer D.J.C."/>
        </authorList>
    </citation>
    <scope>NUCLEOTIDE SEQUENCE [LARGE SCALE GENOMIC DNA]</scope>
    <source>
        <strain evidence="3">Clonal line C1</strain>
    </source>
</reference>
<dbReference type="EMBL" id="QOIP01000012">
    <property type="protein sequence ID" value="RLU16280.1"/>
    <property type="molecule type" value="Genomic_DNA"/>
</dbReference>
<dbReference type="EMBL" id="KK107314">
    <property type="protein sequence ID" value="EZA52836.1"/>
    <property type="molecule type" value="Genomic_DNA"/>
</dbReference>
<feature type="compositionally biased region" description="Basic residues" evidence="1">
    <location>
        <begin position="126"/>
        <end position="135"/>
    </location>
</feature>
<evidence type="ECO:0000313" key="3">
    <source>
        <dbReference type="EMBL" id="RLU16280.1"/>
    </source>
</evidence>
<organism evidence="2 4">
    <name type="scientific">Ooceraea biroi</name>
    <name type="common">Clonal raider ant</name>
    <name type="synonym">Cerapachys biroi</name>
    <dbReference type="NCBI Taxonomy" id="2015173"/>
    <lineage>
        <taxon>Eukaryota</taxon>
        <taxon>Metazoa</taxon>
        <taxon>Ecdysozoa</taxon>
        <taxon>Arthropoda</taxon>
        <taxon>Hexapoda</taxon>
        <taxon>Insecta</taxon>
        <taxon>Pterygota</taxon>
        <taxon>Neoptera</taxon>
        <taxon>Endopterygota</taxon>
        <taxon>Hymenoptera</taxon>
        <taxon>Apocrita</taxon>
        <taxon>Aculeata</taxon>
        <taxon>Formicoidea</taxon>
        <taxon>Formicidae</taxon>
        <taxon>Dorylinae</taxon>
        <taxon>Ooceraea</taxon>
    </lineage>
</organism>
<dbReference type="Proteomes" id="UP000053097">
    <property type="component" value="Unassembled WGS sequence"/>
</dbReference>
<evidence type="ECO:0000313" key="2">
    <source>
        <dbReference type="EMBL" id="EZA52836.1"/>
    </source>
</evidence>
<dbReference type="AlphaFoldDB" id="A0A026WAY2"/>
<reference evidence="3" key="3">
    <citation type="submission" date="2018-07" db="EMBL/GenBank/DDBJ databases">
        <authorList>
            <person name="Mckenzie S.K."/>
            <person name="Kronauer D.J.C."/>
        </authorList>
    </citation>
    <scope>NUCLEOTIDE SEQUENCE</scope>
    <source>
        <strain evidence="3">Clonal line C1</strain>
    </source>
</reference>
<feature type="region of interest" description="Disordered" evidence="1">
    <location>
        <begin position="91"/>
        <end position="138"/>
    </location>
</feature>